<dbReference type="Proteomes" id="UP000199758">
    <property type="component" value="Unassembled WGS sequence"/>
</dbReference>
<protein>
    <submittedName>
        <fullName evidence="2">Chain length determinant protein</fullName>
    </submittedName>
</protein>
<dbReference type="EMBL" id="FQWZ01000011">
    <property type="protein sequence ID" value="SHH35730.1"/>
    <property type="molecule type" value="Genomic_DNA"/>
</dbReference>
<sequence>MRQVENPEFDVAAAVRLAFRYWKSLLAASVIGGVTAVAASFLITKTYKAEATLFASDELSVSPMGALGGQLGALGSLAGLSTQGDRQLEALAVLRSRALVEDYIREKDLLPIIFYDEWDSAAGRWKTTSASATPTVTKAFKLFDKRIRKIAEQKKAGTVKITVEWKDPKVAAEWLRDLVDRANSRLREQSVQRSERNIAYINDLLAKTSAVELRSALYKLLEAEIKRLMVARGSLDYAYRFVDPPFIPEEKSGPKRSVYGLLGIFLGIALALGRAYWVSDERKAHLKNAPTHTADQ</sequence>
<dbReference type="AlphaFoldDB" id="A0A1M5SBB1"/>
<dbReference type="GO" id="GO:0005886">
    <property type="term" value="C:plasma membrane"/>
    <property type="evidence" value="ECO:0007669"/>
    <property type="project" value="TreeGrafter"/>
</dbReference>
<keyword evidence="1" id="KW-1133">Transmembrane helix</keyword>
<feature type="transmembrane region" description="Helical" evidence="1">
    <location>
        <begin position="25"/>
        <end position="44"/>
    </location>
</feature>
<dbReference type="OrthoDB" id="9775724at2"/>
<dbReference type="RefSeq" id="WP_072899664.1">
    <property type="nucleotide sequence ID" value="NZ_FQWZ01000011.1"/>
</dbReference>
<dbReference type="STRING" id="490188.SAMN04488068_0046"/>
<evidence type="ECO:0000313" key="2">
    <source>
        <dbReference type="EMBL" id="SHH35730.1"/>
    </source>
</evidence>
<dbReference type="InterPro" id="IPR050445">
    <property type="entry name" value="Bact_polysacc_biosynth/exp"/>
</dbReference>
<evidence type="ECO:0000313" key="3">
    <source>
        <dbReference type="Proteomes" id="UP000199758"/>
    </source>
</evidence>
<accession>A0A1M5SBB1</accession>
<dbReference type="PANTHER" id="PTHR32309">
    <property type="entry name" value="TYROSINE-PROTEIN KINASE"/>
    <property type="match status" value="1"/>
</dbReference>
<keyword evidence="1" id="KW-0812">Transmembrane</keyword>
<dbReference type="PANTHER" id="PTHR32309:SF13">
    <property type="entry name" value="FERRIC ENTEROBACTIN TRANSPORT PROTEIN FEPE"/>
    <property type="match status" value="1"/>
</dbReference>
<gene>
    <name evidence="2" type="ORF">SAMN04488068_0046</name>
</gene>
<keyword evidence="1" id="KW-0472">Membrane</keyword>
<feature type="transmembrane region" description="Helical" evidence="1">
    <location>
        <begin position="258"/>
        <end position="277"/>
    </location>
</feature>
<dbReference type="GO" id="GO:0004713">
    <property type="term" value="F:protein tyrosine kinase activity"/>
    <property type="evidence" value="ECO:0007669"/>
    <property type="project" value="TreeGrafter"/>
</dbReference>
<name>A0A1M5SBB1_9GAMM</name>
<reference evidence="2 3" key="1">
    <citation type="submission" date="2016-11" db="EMBL/GenBank/DDBJ databases">
        <authorList>
            <person name="Jaros S."/>
            <person name="Januszkiewicz K."/>
            <person name="Wedrychowicz H."/>
        </authorList>
    </citation>
    <scope>NUCLEOTIDE SEQUENCE [LARGE SCALE GENOMIC DNA]</scope>
    <source>
        <strain evidence="2 3">CGMCC 1.7049</strain>
    </source>
</reference>
<proteinExistence type="predicted"/>
<organism evidence="2 3">
    <name type="scientific">Hydrocarboniphaga daqingensis</name>
    <dbReference type="NCBI Taxonomy" id="490188"/>
    <lineage>
        <taxon>Bacteria</taxon>
        <taxon>Pseudomonadati</taxon>
        <taxon>Pseudomonadota</taxon>
        <taxon>Gammaproteobacteria</taxon>
        <taxon>Nevskiales</taxon>
        <taxon>Nevskiaceae</taxon>
        <taxon>Hydrocarboniphaga</taxon>
    </lineage>
</organism>
<evidence type="ECO:0000256" key="1">
    <source>
        <dbReference type="SAM" id="Phobius"/>
    </source>
</evidence>
<keyword evidence="3" id="KW-1185">Reference proteome</keyword>